<sequence length="95" mass="10597">MKNVYQKAERDETIQGEIGLEVTADKKVHSLVLDGHCQTSNNPELQTMYLPGLGILFTFICNWPHGYFLFAMSLSLSFQSTCVGNWYHAGGAKPT</sequence>
<name>A0A8S0RK20_OLEEU</name>
<dbReference type="Gramene" id="OE9A082239T1">
    <property type="protein sequence ID" value="OE9A082239C1"/>
    <property type="gene ID" value="OE9A082239"/>
</dbReference>
<gene>
    <name evidence="2" type="ORF">OLEA9_A082239</name>
</gene>
<reference evidence="2 3" key="1">
    <citation type="submission" date="2019-12" db="EMBL/GenBank/DDBJ databases">
        <authorList>
            <person name="Alioto T."/>
            <person name="Alioto T."/>
            <person name="Gomez Garrido J."/>
        </authorList>
    </citation>
    <scope>NUCLEOTIDE SEQUENCE [LARGE SCALE GENOMIC DNA]</scope>
</reference>
<proteinExistence type="predicted"/>
<keyword evidence="1" id="KW-0472">Membrane</keyword>
<comment type="caution">
    <text evidence="2">The sequence shown here is derived from an EMBL/GenBank/DDBJ whole genome shotgun (WGS) entry which is preliminary data.</text>
</comment>
<keyword evidence="1" id="KW-1133">Transmembrane helix</keyword>
<dbReference type="EMBL" id="CACTIH010003630">
    <property type="protein sequence ID" value="CAA2979517.1"/>
    <property type="molecule type" value="Genomic_DNA"/>
</dbReference>
<dbReference type="Proteomes" id="UP000594638">
    <property type="component" value="Unassembled WGS sequence"/>
</dbReference>
<organism evidence="2 3">
    <name type="scientific">Olea europaea subsp. europaea</name>
    <dbReference type="NCBI Taxonomy" id="158383"/>
    <lineage>
        <taxon>Eukaryota</taxon>
        <taxon>Viridiplantae</taxon>
        <taxon>Streptophyta</taxon>
        <taxon>Embryophyta</taxon>
        <taxon>Tracheophyta</taxon>
        <taxon>Spermatophyta</taxon>
        <taxon>Magnoliopsida</taxon>
        <taxon>eudicotyledons</taxon>
        <taxon>Gunneridae</taxon>
        <taxon>Pentapetalae</taxon>
        <taxon>asterids</taxon>
        <taxon>lamiids</taxon>
        <taxon>Lamiales</taxon>
        <taxon>Oleaceae</taxon>
        <taxon>Oleeae</taxon>
        <taxon>Olea</taxon>
    </lineage>
</organism>
<keyword evidence="1" id="KW-0812">Transmembrane</keyword>
<protein>
    <submittedName>
        <fullName evidence="2">Uncharacterized protein</fullName>
    </submittedName>
</protein>
<evidence type="ECO:0000313" key="3">
    <source>
        <dbReference type="Proteomes" id="UP000594638"/>
    </source>
</evidence>
<keyword evidence="3" id="KW-1185">Reference proteome</keyword>
<evidence type="ECO:0000256" key="1">
    <source>
        <dbReference type="SAM" id="Phobius"/>
    </source>
</evidence>
<dbReference type="AlphaFoldDB" id="A0A8S0RK20"/>
<accession>A0A8S0RK20</accession>
<evidence type="ECO:0000313" key="2">
    <source>
        <dbReference type="EMBL" id="CAA2979517.1"/>
    </source>
</evidence>
<feature type="transmembrane region" description="Helical" evidence="1">
    <location>
        <begin position="48"/>
        <end position="70"/>
    </location>
</feature>